<evidence type="ECO:0000313" key="6">
    <source>
        <dbReference type="EMBL" id="SBV98864.1"/>
    </source>
</evidence>
<dbReference type="PRINTS" id="PR00039">
    <property type="entry name" value="HTHLYSR"/>
</dbReference>
<keyword evidence="2" id="KW-0805">Transcription regulation</keyword>
<evidence type="ECO:0000256" key="3">
    <source>
        <dbReference type="ARBA" id="ARBA00023125"/>
    </source>
</evidence>
<evidence type="ECO:0000256" key="2">
    <source>
        <dbReference type="ARBA" id="ARBA00023015"/>
    </source>
</evidence>
<dbReference type="GO" id="GO:0003700">
    <property type="term" value="F:DNA-binding transcription factor activity"/>
    <property type="evidence" value="ECO:0007669"/>
    <property type="project" value="InterPro"/>
</dbReference>
<dbReference type="GO" id="GO:0000976">
    <property type="term" value="F:transcription cis-regulatory region binding"/>
    <property type="evidence" value="ECO:0007669"/>
    <property type="project" value="TreeGrafter"/>
</dbReference>
<dbReference type="Gene3D" id="3.40.190.290">
    <property type="match status" value="1"/>
</dbReference>
<dbReference type="PANTHER" id="PTHR30126">
    <property type="entry name" value="HTH-TYPE TRANSCRIPTIONAL REGULATOR"/>
    <property type="match status" value="1"/>
</dbReference>
<dbReference type="CDD" id="cd08420">
    <property type="entry name" value="PBP2_CysL_like"/>
    <property type="match status" value="1"/>
</dbReference>
<accession>A0A212JHG6</accession>
<keyword evidence="3" id="KW-0238">DNA-binding</keyword>
<comment type="similarity">
    <text evidence="1">Belongs to the LysR transcriptional regulatory family.</text>
</comment>
<dbReference type="InterPro" id="IPR036388">
    <property type="entry name" value="WH-like_DNA-bd_sf"/>
</dbReference>
<dbReference type="Gene3D" id="1.10.10.10">
    <property type="entry name" value="Winged helix-like DNA-binding domain superfamily/Winged helix DNA-binding domain"/>
    <property type="match status" value="1"/>
</dbReference>
<proteinExistence type="inferred from homology"/>
<evidence type="ECO:0000256" key="1">
    <source>
        <dbReference type="ARBA" id="ARBA00009437"/>
    </source>
</evidence>
<name>A0A212JHG6_9FIRM</name>
<dbReference type="SUPFAM" id="SSF53850">
    <property type="entry name" value="Periplasmic binding protein-like II"/>
    <property type="match status" value="1"/>
</dbReference>
<dbReference type="InterPro" id="IPR005119">
    <property type="entry name" value="LysR_subst-bd"/>
</dbReference>
<dbReference type="Pfam" id="PF03466">
    <property type="entry name" value="LysR_substrate"/>
    <property type="match status" value="1"/>
</dbReference>
<dbReference type="AlphaFoldDB" id="A0A212JHG6"/>
<dbReference type="EMBL" id="FLUN01000001">
    <property type="protein sequence ID" value="SBV98864.1"/>
    <property type="molecule type" value="Genomic_DNA"/>
</dbReference>
<dbReference type="PROSITE" id="PS50931">
    <property type="entry name" value="HTH_LYSR"/>
    <property type="match status" value="1"/>
</dbReference>
<dbReference type="PANTHER" id="PTHR30126:SF94">
    <property type="entry name" value="LYSR FAMILY TRANSCRIPTIONAL REGULATOR"/>
    <property type="match status" value="1"/>
</dbReference>
<keyword evidence="4" id="KW-0804">Transcription</keyword>
<evidence type="ECO:0000259" key="5">
    <source>
        <dbReference type="PROSITE" id="PS50931"/>
    </source>
</evidence>
<sequence length="304" mass="34132">MTLRHMKIFLAICENGNSVTRAAEALFMTQPAVSLALKELESYYGMPMFERLSRQLFITEAGERMREYAAHIMELFDEMEKGLRDWDATGVLRVGASITIGSQFLPSYLKAFHVLRPGVDIRVCINSSEVLEEQLQSNKLDFALIEGTVHTPNLICEAYLEDPLTAICSIDGPFAPGERISIERFRAQRFLLREEGSGTRDEFDGAAEAAGFSVLPAWESTSTTALVNAVIQGLGVAVLPRRMLLGPLERGLIASFEVEGMDMNRKFLIAYHKNKFLTRSARELIELCKNYELDYPAPKYNGLY</sequence>
<protein>
    <submittedName>
        <fullName evidence="6">Transcriptional regulator, LysR family</fullName>
    </submittedName>
</protein>
<feature type="domain" description="HTH lysR-type" evidence="5">
    <location>
        <begin position="1"/>
        <end position="59"/>
    </location>
</feature>
<dbReference type="InterPro" id="IPR036390">
    <property type="entry name" value="WH_DNA-bd_sf"/>
</dbReference>
<dbReference type="InterPro" id="IPR000847">
    <property type="entry name" value="LysR_HTH_N"/>
</dbReference>
<gene>
    <name evidence="6" type="ORF">KL86CLO1_11096</name>
</gene>
<reference evidence="6" key="1">
    <citation type="submission" date="2016-04" db="EMBL/GenBank/DDBJ databases">
        <authorList>
            <person name="Evans L.H."/>
            <person name="Alamgir A."/>
            <person name="Owens N."/>
            <person name="Weber N.D."/>
            <person name="Virtaneva K."/>
            <person name="Barbian K."/>
            <person name="Babar A."/>
            <person name="Rosenke K."/>
        </authorList>
    </citation>
    <scope>NUCLEOTIDE SEQUENCE</scope>
    <source>
        <strain evidence="6">86</strain>
    </source>
</reference>
<evidence type="ECO:0000256" key="4">
    <source>
        <dbReference type="ARBA" id="ARBA00023163"/>
    </source>
</evidence>
<dbReference type="SUPFAM" id="SSF46785">
    <property type="entry name" value="Winged helix' DNA-binding domain"/>
    <property type="match status" value="1"/>
</dbReference>
<organism evidence="6">
    <name type="scientific">uncultured Eubacteriales bacterium</name>
    <dbReference type="NCBI Taxonomy" id="172733"/>
    <lineage>
        <taxon>Bacteria</taxon>
        <taxon>Bacillati</taxon>
        <taxon>Bacillota</taxon>
        <taxon>Clostridia</taxon>
        <taxon>Eubacteriales</taxon>
        <taxon>environmental samples</taxon>
    </lineage>
</organism>
<dbReference type="Pfam" id="PF00126">
    <property type="entry name" value="HTH_1"/>
    <property type="match status" value="1"/>
</dbReference>